<evidence type="ECO:0000313" key="3">
    <source>
        <dbReference type="Proteomes" id="UP000247409"/>
    </source>
</evidence>
<sequence>MVAGLPHKRVEPCVAFTTARLSLVFCFVTLSIVSATWIRPQSNRSSRSVETPKLIVVPSGRLGIRQRIAEQQLHNNADICLGQYRHGFSIRCDGDGRKATFYVNGKVVQKQFRAPFHIAGHRGRNIIAPWVSYPSRGVITCVLDNGTKVSAGLDSAEGKYPRVVKEEILN</sequence>
<keyword evidence="1" id="KW-1133">Transmembrane helix</keyword>
<dbReference type="EMBL" id="NBIV01000027">
    <property type="protein sequence ID" value="PXF47250.1"/>
    <property type="molecule type" value="Genomic_DNA"/>
</dbReference>
<dbReference type="Proteomes" id="UP000247409">
    <property type="component" value="Unassembled WGS sequence"/>
</dbReference>
<dbReference type="AlphaFoldDB" id="A0A2V3J1I2"/>
<proteinExistence type="predicted"/>
<protein>
    <submittedName>
        <fullName evidence="2">Uncharacterized protein</fullName>
    </submittedName>
</protein>
<keyword evidence="1" id="KW-0472">Membrane</keyword>
<accession>A0A2V3J1I2</accession>
<comment type="caution">
    <text evidence="2">The sequence shown here is derived from an EMBL/GenBank/DDBJ whole genome shotgun (WGS) entry which is preliminary data.</text>
</comment>
<evidence type="ECO:0000256" key="1">
    <source>
        <dbReference type="SAM" id="Phobius"/>
    </source>
</evidence>
<evidence type="ECO:0000313" key="2">
    <source>
        <dbReference type="EMBL" id="PXF47250.1"/>
    </source>
</evidence>
<organism evidence="2 3">
    <name type="scientific">Gracilariopsis chorda</name>
    <dbReference type="NCBI Taxonomy" id="448386"/>
    <lineage>
        <taxon>Eukaryota</taxon>
        <taxon>Rhodophyta</taxon>
        <taxon>Florideophyceae</taxon>
        <taxon>Rhodymeniophycidae</taxon>
        <taxon>Gracilariales</taxon>
        <taxon>Gracilariaceae</taxon>
        <taxon>Gracilariopsis</taxon>
    </lineage>
</organism>
<keyword evidence="3" id="KW-1185">Reference proteome</keyword>
<gene>
    <name evidence="2" type="ORF">BWQ96_03025</name>
</gene>
<keyword evidence="1" id="KW-0812">Transmembrane</keyword>
<name>A0A2V3J1I2_9FLOR</name>
<reference evidence="2 3" key="1">
    <citation type="journal article" date="2018" name="Mol. Biol. Evol.">
        <title>Analysis of the draft genome of the red seaweed Gracilariopsis chorda provides insights into genome size evolution in Rhodophyta.</title>
        <authorList>
            <person name="Lee J."/>
            <person name="Yang E.C."/>
            <person name="Graf L."/>
            <person name="Yang J.H."/>
            <person name="Qiu H."/>
            <person name="Zel Zion U."/>
            <person name="Chan C.X."/>
            <person name="Stephens T.G."/>
            <person name="Weber A.P.M."/>
            <person name="Boo G.H."/>
            <person name="Boo S.M."/>
            <person name="Kim K.M."/>
            <person name="Shin Y."/>
            <person name="Jung M."/>
            <person name="Lee S.J."/>
            <person name="Yim H.S."/>
            <person name="Lee J.H."/>
            <person name="Bhattacharya D."/>
            <person name="Yoon H.S."/>
        </authorList>
    </citation>
    <scope>NUCLEOTIDE SEQUENCE [LARGE SCALE GENOMIC DNA]</scope>
    <source>
        <strain evidence="2 3">SKKU-2015</strain>
        <tissue evidence="2">Whole body</tissue>
    </source>
</reference>
<feature type="transmembrane region" description="Helical" evidence="1">
    <location>
        <begin position="20"/>
        <end position="38"/>
    </location>
</feature>